<keyword evidence="3" id="KW-1185">Reference proteome</keyword>
<proteinExistence type="predicted"/>
<evidence type="ECO:0000313" key="3">
    <source>
        <dbReference type="Proteomes" id="UP000422108"/>
    </source>
</evidence>
<dbReference type="Pfam" id="PF12439">
    <property type="entry name" value="GDE_N"/>
    <property type="match status" value="1"/>
</dbReference>
<name>A0A5K8AF83_9BACT</name>
<dbReference type="GO" id="GO:0004135">
    <property type="term" value="F:amylo-alpha-1,6-glucosidase activity"/>
    <property type="evidence" value="ECO:0007669"/>
    <property type="project" value="InterPro"/>
</dbReference>
<dbReference type="InterPro" id="IPR024742">
    <property type="entry name" value="Glycogen_debranch_N"/>
</dbReference>
<dbReference type="Gene3D" id="1.50.10.10">
    <property type="match status" value="1"/>
</dbReference>
<reference evidence="2 3" key="1">
    <citation type="submission" date="2019-11" db="EMBL/GenBank/DDBJ databases">
        <title>Comparative genomics of hydrocarbon-degrading Desulfosarcina strains.</title>
        <authorList>
            <person name="Watanabe M."/>
            <person name="Kojima H."/>
            <person name="Fukui M."/>
        </authorList>
    </citation>
    <scope>NUCLEOTIDE SEQUENCE [LARGE SCALE GENOMIC DNA]</scope>
    <source>
        <strain evidence="3">oXyS1</strain>
    </source>
</reference>
<dbReference type="PANTHER" id="PTHR10569">
    <property type="entry name" value="GLYCOGEN DEBRANCHING ENZYME"/>
    <property type="match status" value="1"/>
</dbReference>
<gene>
    <name evidence="2" type="ORF">DSCOOX_44920</name>
</gene>
<dbReference type="EMBL" id="AP021879">
    <property type="protein sequence ID" value="BBO91312.1"/>
    <property type="molecule type" value="Genomic_DNA"/>
</dbReference>
<protein>
    <recommendedName>
        <fullName evidence="1">Glycosyl hydrolase family 13 catalytic domain-containing protein</fullName>
    </recommendedName>
</protein>
<dbReference type="InterPro" id="IPR032790">
    <property type="entry name" value="GDE_C"/>
</dbReference>
<dbReference type="GO" id="GO:0004134">
    <property type="term" value="F:4-alpha-glucanotransferase activity"/>
    <property type="evidence" value="ECO:0007669"/>
    <property type="project" value="InterPro"/>
</dbReference>
<dbReference type="InterPro" id="IPR017853">
    <property type="entry name" value="GH"/>
</dbReference>
<dbReference type="Gene3D" id="3.20.20.80">
    <property type="entry name" value="Glycosidases"/>
    <property type="match status" value="1"/>
</dbReference>
<dbReference type="SMART" id="SM00642">
    <property type="entry name" value="Aamy"/>
    <property type="match status" value="1"/>
</dbReference>
<sequence length="1437" mass="158695">MVQSDAIQQQPAPGSRQLHFAGDTLTFHLRVPESWQGQAWLRTSLGHARSVRREIVRQVDRRENPLGRSWYDLPMTPLGGGQYTITVVLTEVGHFEAKGYFLSDDRVDPLWPPGTNTAINVAPADTCCANIIYNAFVRQFGPNKNGGMADMDTLARPLDKAGYTVIPPSGTFRDLIRELDFIVGQLGCRIIQLLPIHPTPTTYARMGRFGSPYAALSFTAVDPALAEFDPKATPLEQFIELVDAVHARGARIFIDIAINHTGWAASLHESHPEWLSREPDGQIETPGAWGVVWADLTRLDYTHEDLWQHMADVFLTWCRRGVDGFRCDAGYMIPTPAWRYIIGKVRDQFPGVIFLLEGLGGKVSVTRDLLNWADFNWAYSELFQNYDRGQIEHYLPDALEIARADGATIHFAETHDNLRLAATSAEYARMRTALCALLSSQGGFGFANGVEWLATEKIDVHGSPSLNWGAPKNLVGPIRRLNAILGTHPAFAHPVQVEMIQTGEGNCIVASRRHGPSGRGLLILVNLDAETGTMASWPRDRTPLKAVQWIDLIDGDPVTVDAAGETLGLSLAPGQVRCLSDDPGDLAALMASETRFPRTPAHVLEQRQRAKVLQVWRYYRGVGDLADWDVDAAVRALGADPLGFCRSMNPESRAPRTVVWNYPEDLRREVMVPPGHFVLVRAADPFRASIFENQTAMAVEESLDDDTGNAFALFMPLPVAGRHRPRSLKVSCYHTEACSHHTAPLLYLTDAANVRVRQIFARPRRHLATIHMLGTNGRGGMARAHAHWTRLPSRYDALLAANLSPVVPEDRRILLTRMRGWVVFQGFSQEIGPDCLDRFGVDFDGTGCWEYHIPSGQGQHVVLRVAMRMPAGQNAIEMAFHRLPAAGIKDRLADDRPVTLILRPDVEDRDFHEATKAYAGAETLFPAAVTSREKGFVFAPHDGYALEVAAGRIDFFYEPEWQYMVYRPQEAQRGQDPDSDLFSPGYFSGPLAGGACERLRARVPENVSSREETGDLSERTTRFFETTPPSATPVEALKNALDLYIVKRDQYATVVAGYPWFLDWGRDTLIVVRGIIAAGRHADALAIIQQFAAFERGGTIPNMIRGTDTGNRDTSDAPLWLFRVCDELGAVMGQKTVLATDCGGRPLKQVLLAIARAIMAGTANGIVMDGDSGLIFSPAHFTWMDTNYPAGTPRQGYPIEIQALWHAALDYLGRVDATKDRQGWHQLARQVRRSIRQLFFHEDLGYLADCLHASPGTPARSATADDALRPNQLFALTLGAVTEKPVVEAVLAACQALLVPGAIRSLADRPVHPPLPIYHNGELVNDPKAPYVGIYGGDEDTLRKPAYHNGTAWTWVFPSFCEAWADGYGLAERPTAMAWLASSSRLINDGCVGHVPEIVDGDAPHCQRGCDAQAWGVSELLRVWIKIGAMEKSEPTG</sequence>
<dbReference type="InterPro" id="IPR010401">
    <property type="entry name" value="AGL/Gdb1"/>
</dbReference>
<dbReference type="Pfam" id="PF00128">
    <property type="entry name" value="Alpha-amylase"/>
    <property type="match status" value="1"/>
</dbReference>
<dbReference type="GO" id="GO:0005980">
    <property type="term" value="P:glycogen catabolic process"/>
    <property type="evidence" value="ECO:0007669"/>
    <property type="project" value="InterPro"/>
</dbReference>
<evidence type="ECO:0000313" key="2">
    <source>
        <dbReference type="EMBL" id="BBO91312.1"/>
    </source>
</evidence>
<dbReference type="SUPFAM" id="SSF48208">
    <property type="entry name" value="Six-hairpin glycosidases"/>
    <property type="match status" value="1"/>
</dbReference>
<organism evidence="2 3">
    <name type="scientific">Desulfosarcina ovata subsp. ovata</name>
    <dbReference type="NCBI Taxonomy" id="2752305"/>
    <lineage>
        <taxon>Bacteria</taxon>
        <taxon>Pseudomonadati</taxon>
        <taxon>Thermodesulfobacteriota</taxon>
        <taxon>Desulfobacteria</taxon>
        <taxon>Desulfobacterales</taxon>
        <taxon>Desulfosarcinaceae</taxon>
        <taxon>Desulfosarcina</taxon>
    </lineage>
</organism>
<dbReference type="Proteomes" id="UP000422108">
    <property type="component" value="Chromosome"/>
</dbReference>
<dbReference type="SUPFAM" id="SSF51445">
    <property type="entry name" value="(Trans)glycosidases"/>
    <property type="match status" value="1"/>
</dbReference>
<accession>A0A5K8AF83</accession>
<dbReference type="Pfam" id="PF06202">
    <property type="entry name" value="GDE_C"/>
    <property type="match status" value="1"/>
</dbReference>
<feature type="domain" description="Glycosyl hydrolase family 13 catalytic" evidence="1">
    <location>
        <begin position="130"/>
        <end position="479"/>
    </location>
</feature>
<dbReference type="InterPro" id="IPR006047">
    <property type="entry name" value="GH13_cat_dom"/>
</dbReference>
<dbReference type="InterPro" id="IPR008928">
    <property type="entry name" value="6-hairpin_glycosidase_sf"/>
</dbReference>
<evidence type="ECO:0000259" key="1">
    <source>
        <dbReference type="SMART" id="SM00642"/>
    </source>
</evidence>
<dbReference type="InterPro" id="IPR012341">
    <property type="entry name" value="6hp_glycosidase-like_sf"/>
</dbReference>
<dbReference type="PANTHER" id="PTHR10569:SF2">
    <property type="entry name" value="GLYCOGEN DEBRANCHING ENZYME"/>
    <property type="match status" value="1"/>
</dbReference>